<dbReference type="GO" id="GO:0006351">
    <property type="term" value="P:DNA-templated transcription"/>
    <property type="evidence" value="ECO:0007669"/>
    <property type="project" value="InterPro"/>
</dbReference>
<keyword evidence="1" id="KW-0539">Nucleus</keyword>
<comment type="caution">
    <text evidence="4">The sequence shown here is derived from an EMBL/GenBank/DDBJ whole genome shotgun (WGS) entry which is preliminary data.</text>
</comment>
<protein>
    <submittedName>
        <fullName evidence="4">Zn(2)-C6 fungal-type domain-containing protein</fullName>
    </submittedName>
</protein>
<feature type="domain" description="Xylanolytic transcriptional activator regulatory" evidence="3">
    <location>
        <begin position="262"/>
        <end position="333"/>
    </location>
</feature>
<evidence type="ECO:0000256" key="1">
    <source>
        <dbReference type="ARBA" id="ARBA00023242"/>
    </source>
</evidence>
<dbReference type="GO" id="GO:0008270">
    <property type="term" value="F:zinc ion binding"/>
    <property type="evidence" value="ECO:0007669"/>
    <property type="project" value="InterPro"/>
</dbReference>
<dbReference type="AlphaFoldDB" id="A0A8H6XFM9"/>
<dbReference type="PANTHER" id="PTHR46910:SF38">
    <property type="entry name" value="ZN(2)-C6 FUNGAL-TYPE DOMAIN-CONTAINING PROTEIN"/>
    <property type="match status" value="1"/>
</dbReference>
<evidence type="ECO:0000313" key="5">
    <source>
        <dbReference type="Proteomes" id="UP000623467"/>
    </source>
</evidence>
<dbReference type="PANTHER" id="PTHR46910">
    <property type="entry name" value="TRANSCRIPTION FACTOR PDR1"/>
    <property type="match status" value="1"/>
</dbReference>
<dbReference type="GO" id="GO:0003677">
    <property type="term" value="F:DNA binding"/>
    <property type="evidence" value="ECO:0007669"/>
    <property type="project" value="InterPro"/>
</dbReference>
<gene>
    <name evidence="4" type="ORF">MSAN_02129300</name>
</gene>
<keyword evidence="5" id="KW-1185">Reference proteome</keyword>
<evidence type="ECO:0000313" key="4">
    <source>
        <dbReference type="EMBL" id="KAF7340578.1"/>
    </source>
</evidence>
<dbReference type="Pfam" id="PF04082">
    <property type="entry name" value="Fungal_trans"/>
    <property type="match status" value="1"/>
</dbReference>
<dbReference type="OrthoDB" id="4456959at2759"/>
<sequence length="722" mass="80908">MIPIAREPLISCFLQVASQNNESSHNLHVLKHQIDTVVPAGSLNLISLHIESMNLPAPDPAHAPDAVEAAERVATQNSGAPLPVNQIQNRFQSKSSDAVFAKTSVQLCEEYERKDMACSSRRMRYWTFNAAHHRTPHVGRYVFPPQDLLFSLINLYFVHQNLYFPVLHRPSFERSIADGLHTRDKTTFGAVVLLVCAIGSRFSEDARVNPPGAEPLRRGWEFFDQLLPLHLDHILFEKPTIYDLQYYCLAASFLEYSDPTACWNLIGIGLRLAQDVGAHRQRTGPPTVESELRKRAFWVLVCHDRQVSMALGQSSIAQFDEIDAELPIECDDEFWENENPSQTFIQPQGKASLITFFNCYLRLNNILAFVLKILYSPTKMQRLLAYQDDAWEEHIVAETDSALNGWIDGIPPHLRWDPNRQDDALFDQSVFLYASYYLVQMTIHRPFIHTIRKGKPTSLPSLAICSNAARSCSRIADVSRLRKNGVPVPVLISSVFTSGMILLLNVWNGKRTGLPPGLNSAITEVHKCLATLRVCEKLWQVAGLFCDLLCELASIGQLPVPEGAVQPTPETSVYAREEDKDNPAKHPGSVSPVNTAHHWNPLPTYTAELGKPPVFHRQPTPSFSPGTQSTTSLYPMQQGWPLAPPDLGAGSRNEGVNDSAAISNMDLPLDLDWDLRLTSDELSSDVIAMWANTPTSFQVGDWELYFNLINELYQDIEPAAEL</sequence>
<proteinExistence type="predicted"/>
<reference evidence="4" key="1">
    <citation type="submission" date="2020-05" db="EMBL/GenBank/DDBJ databases">
        <title>Mycena genomes resolve the evolution of fungal bioluminescence.</title>
        <authorList>
            <person name="Tsai I.J."/>
        </authorList>
    </citation>
    <scope>NUCLEOTIDE SEQUENCE</scope>
    <source>
        <strain evidence="4">160909Yilan</strain>
    </source>
</reference>
<organism evidence="4 5">
    <name type="scientific">Mycena sanguinolenta</name>
    <dbReference type="NCBI Taxonomy" id="230812"/>
    <lineage>
        <taxon>Eukaryota</taxon>
        <taxon>Fungi</taxon>
        <taxon>Dikarya</taxon>
        <taxon>Basidiomycota</taxon>
        <taxon>Agaricomycotina</taxon>
        <taxon>Agaricomycetes</taxon>
        <taxon>Agaricomycetidae</taxon>
        <taxon>Agaricales</taxon>
        <taxon>Marasmiineae</taxon>
        <taxon>Mycenaceae</taxon>
        <taxon>Mycena</taxon>
    </lineage>
</organism>
<name>A0A8H6XFM9_9AGAR</name>
<dbReference type="CDD" id="cd12148">
    <property type="entry name" value="fungal_TF_MHR"/>
    <property type="match status" value="1"/>
</dbReference>
<dbReference type="GO" id="GO:0003700">
    <property type="term" value="F:DNA-binding transcription factor activity"/>
    <property type="evidence" value="ECO:0007669"/>
    <property type="project" value="InterPro"/>
</dbReference>
<dbReference type="Proteomes" id="UP000623467">
    <property type="component" value="Unassembled WGS sequence"/>
</dbReference>
<dbReference type="SMART" id="SM00906">
    <property type="entry name" value="Fungal_trans"/>
    <property type="match status" value="1"/>
</dbReference>
<feature type="compositionally biased region" description="Basic and acidic residues" evidence="2">
    <location>
        <begin position="575"/>
        <end position="584"/>
    </location>
</feature>
<evidence type="ECO:0000259" key="3">
    <source>
        <dbReference type="SMART" id="SM00906"/>
    </source>
</evidence>
<dbReference type="InterPro" id="IPR050987">
    <property type="entry name" value="AtrR-like"/>
</dbReference>
<accession>A0A8H6XFM9</accession>
<evidence type="ECO:0000256" key="2">
    <source>
        <dbReference type="SAM" id="MobiDB-lite"/>
    </source>
</evidence>
<dbReference type="EMBL" id="JACAZH010000030">
    <property type="protein sequence ID" value="KAF7340578.1"/>
    <property type="molecule type" value="Genomic_DNA"/>
</dbReference>
<feature type="region of interest" description="Disordered" evidence="2">
    <location>
        <begin position="561"/>
        <end position="597"/>
    </location>
</feature>
<dbReference type="InterPro" id="IPR007219">
    <property type="entry name" value="XnlR_reg_dom"/>
</dbReference>